<keyword evidence="3" id="KW-1185">Reference proteome</keyword>
<keyword evidence="1" id="KW-0812">Transmembrane</keyword>
<name>A0ABQ6Q1M0_9BACT</name>
<evidence type="ECO:0000313" key="3">
    <source>
        <dbReference type="Proteomes" id="UP001307705"/>
    </source>
</evidence>
<evidence type="ECO:0000313" key="2">
    <source>
        <dbReference type="EMBL" id="GMQ33368.1"/>
    </source>
</evidence>
<feature type="transmembrane region" description="Helical" evidence="1">
    <location>
        <begin position="116"/>
        <end position="141"/>
    </location>
</feature>
<dbReference type="EMBL" id="BTPE01000005">
    <property type="protein sequence ID" value="GMQ33368.1"/>
    <property type="molecule type" value="Genomic_DNA"/>
</dbReference>
<evidence type="ECO:0000256" key="1">
    <source>
        <dbReference type="SAM" id="Phobius"/>
    </source>
</evidence>
<feature type="transmembrane region" description="Helical" evidence="1">
    <location>
        <begin position="75"/>
        <end position="96"/>
    </location>
</feature>
<dbReference type="Proteomes" id="UP001307705">
    <property type="component" value="Unassembled WGS sequence"/>
</dbReference>
<gene>
    <name evidence="2" type="ORF">Ataiwa_16400</name>
</gene>
<accession>A0ABQ6Q1M0</accession>
<organism evidence="2 3">
    <name type="scientific">Algoriphagus taiwanensis</name>
    <dbReference type="NCBI Taxonomy" id="1445656"/>
    <lineage>
        <taxon>Bacteria</taxon>
        <taxon>Pseudomonadati</taxon>
        <taxon>Bacteroidota</taxon>
        <taxon>Cytophagia</taxon>
        <taxon>Cytophagales</taxon>
        <taxon>Cyclobacteriaceae</taxon>
        <taxon>Algoriphagus</taxon>
    </lineage>
</organism>
<keyword evidence="1" id="KW-1133">Transmembrane helix</keyword>
<sequence length="155" mass="16884">MISYTKTKPYADLLLFLGILLFLFGLLIGLFIPLMTNPRMGLSAHLEGTMNGMFLDILGLIWHKLLLKEKWLTTAFWLSMYGSFANFSAVTLSAITGAGKMMPIAGGKEGNPVVEVLISSLLISLSLAMLVVCIIVLAGLYKNMKQIPSASRIAD</sequence>
<feature type="transmembrane region" description="Helical" evidence="1">
    <location>
        <begin position="44"/>
        <end position="63"/>
    </location>
</feature>
<feature type="transmembrane region" description="Helical" evidence="1">
    <location>
        <begin position="12"/>
        <end position="32"/>
    </location>
</feature>
<dbReference type="RefSeq" id="WP_338228150.1">
    <property type="nucleotide sequence ID" value="NZ_BTPE01000005.1"/>
</dbReference>
<comment type="caution">
    <text evidence="2">The sequence shown here is derived from an EMBL/GenBank/DDBJ whole genome shotgun (WGS) entry which is preliminary data.</text>
</comment>
<reference evidence="2 3" key="1">
    <citation type="submission" date="2023-08" db="EMBL/GenBank/DDBJ databases">
        <title>Draft genome sequence of Algoriphagus taiwanensis.</title>
        <authorList>
            <person name="Takatani N."/>
            <person name="Hosokawa M."/>
            <person name="Sawabe T."/>
        </authorList>
    </citation>
    <scope>NUCLEOTIDE SEQUENCE [LARGE SCALE GENOMIC DNA]</scope>
    <source>
        <strain evidence="2 3">JCM 19755</strain>
    </source>
</reference>
<evidence type="ECO:0008006" key="4">
    <source>
        <dbReference type="Google" id="ProtNLM"/>
    </source>
</evidence>
<protein>
    <recommendedName>
        <fullName evidence="4">Hydroxylaminobenzene mutase</fullName>
    </recommendedName>
</protein>
<proteinExistence type="predicted"/>
<keyword evidence="1" id="KW-0472">Membrane</keyword>